<evidence type="ECO:0000313" key="5">
    <source>
        <dbReference type="EMBL" id="RDL43097.1"/>
    </source>
</evidence>
<dbReference type="GO" id="GO:0052621">
    <property type="term" value="F:diguanylate cyclase activity"/>
    <property type="evidence" value="ECO:0007669"/>
    <property type="project" value="UniProtKB-EC"/>
</dbReference>
<feature type="transmembrane region" description="Helical" evidence="3">
    <location>
        <begin position="145"/>
        <end position="164"/>
    </location>
</feature>
<reference evidence="5 6" key="1">
    <citation type="submission" date="2018-06" db="EMBL/GenBank/DDBJ databases">
        <title>Marinomonas sp. YLB-05 draft genome sequence.</title>
        <authorList>
            <person name="Yu L."/>
            <person name="Tang X."/>
        </authorList>
    </citation>
    <scope>NUCLEOTIDE SEQUENCE [LARGE SCALE GENOMIC DNA]</scope>
    <source>
        <strain evidence="5 6">YLB-05</strain>
    </source>
</reference>
<evidence type="ECO:0000259" key="4">
    <source>
        <dbReference type="PROSITE" id="PS50887"/>
    </source>
</evidence>
<dbReference type="InterPro" id="IPR043128">
    <property type="entry name" value="Rev_trsase/Diguanyl_cyclase"/>
</dbReference>
<evidence type="ECO:0000313" key="6">
    <source>
        <dbReference type="Proteomes" id="UP000254326"/>
    </source>
</evidence>
<name>A0A370U5P2_9GAMM</name>
<dbReference type="AlphaFoldDB" id="A0A370U5P2"/>
<organism evidence="5 6">
    <name type="scientific">Marinomonas piezotolerans</name>
    <dbReference type="NCBI Taxonomy" id="2213058"/>
    <lineage>
        <taxon>Bacteria</taxon>
        <taxon>Pseudomonadati</taxon>
        <taxon>Pseudomonadota</taxon>
        <taxon>Gammaproteobacteria</taxon>
        <taxon>Oceanospirillales</taxon>
        <taxon>Oceanospirillaceae</taxon>
        <taxon>Marinomonas</taxon>
    </lineage>
</organism>
<dbReference type="GO" id="GO:0005886">
    <property type="term" value="C:plasma membrane"/>
    <property type="evidence" value="ECO:0007669"/>
    <property type="project" value="TreeGrafter"/>
</dbReference>
<dbReference type="SUPFAM" id="SSF55073">
    <property type="entry name" value="Nucleotide cyclase"/>
    <property type="match status" value="1"/>
</dbReference>
<dbReference type="CDD" id="cd01949">
    <property type="entry name" value="GGDEF"/>
    <property type="match status" value="1"/>
</dbReference>
<dbReference type="InterPro" id="IPR029787">
    <property type="entry name" value="Nucleotide_cyclase"/>
</dbReference>
<dbReference type="InterPro" id="IPR050469">
    <property type="entry name" value="Diguanylate_Cyclase"/>
</dbReference>
<dbReference type="GO" id="GO:0043709">
    <property type="term" value="P:cell adhesion involved in single-species biofilm formation"/>
    <property type="evidence" value="ECO:0007669"/>
    <property type="project" value="TreeGrafter"/>
</dbReference>
<dbReference type="SMART" id="SM00267">
    <property type="entry name" value="GGDEF"/>
    <property type="match status" value="1"/>
</dbReference>
<keyword evidence="3" id="KW-1133">Transmembrane helix</keyword>
<dbReference type="GO" id="GO:1902201">
    <property type="term" value="P:negative regulation of bacterial-type flagellum-dependent cell motility"/>
    <property type="evidence" value="ECO:0007669"/>
    <property type="project" value="TreeGrafter"/>
</dbReference>
<dbReference type="Proteomes" id="UP000254326">
    <property type="component" value="Unassembled WGS sequence"/>
</dbReference>
<dbReference type="EC" id="2.7.7.65" evidence="1"/>
<feature type="transmembrane region" description="Helical" evidence="3">
    <location>
        <begin position="43"/>
        <end position="62"/>
    </location>
</feature>
<evidence type="ECO:0000256" key="2">
    <source>
        <dbReference type="ARBA" id="ARBA00034247"/>
    </source>
</evidence>
<dbReference type="EMBL" id="QKRA01000010">
    <property type="protein sequence ID" value="RDL43097.1"/>
    <property type="molecule type" value="Genomic_DNA"/>
</dbReference>
<feature type="transmembrane region" description="Helical" evidence="3">
    <location>
        <begin position="105"/>
        <end position="133"/>
    </location>
</feature>
<dbReference type="PANTHER" id="PTHR45138:SF9">
    <property type="entry name" value="DIGUANYLATE CYCLASE DGCM-RELATED"/>
    <property type="match status" value="1"/>
</dbReference>
<dbReference type="InterPro" id="IPR048435">
    <property type="entry name" value="MASE6"/>
</dbReference>
<proteinExistence type="predicted"/>
<comment type="caution">
    <text evidence="5">The sequence shown here is derived from an EMBL/GenBank/DDBJ whole genome shotgun (WGS) entry which is preliminary data.</text>
</comment>
<keyword evidence="3" id="KW-0812">Transmembrane</keyword>
<evidence type="ECO:0000256" key="3">
    <source>
        <dbReference type="SAM" id="Phobius"/>
    </source>
</evidence>
<dbReference type="PROSITE" id="PS50887">
    <property type="entry name" value="GGDEF"/>
    <property type="match status" value="1"/>
</dbReference>
<dbReference type="Gene3D" id="3.30.70.270">
    <property type="match status" value="1"/>
</dbReference>
<accession>A0A370U5P2</accession>
<dbReference type="RefSeq" id="WP_115469248.1">
    <property type="nucleotide sequence ID" value="NZ_QKRA01000010.1"/>
</dbReference>
<evidence type="ECO:0000256" key="1">
    <source>
        <dbReference type="ARBA" id="ARBA00012528"/>
    </source>
</evidence>
<dbReference type="Pfam" id="PF20966">
    <property type="entry name" value="MASE6"/>
    <property type="match status" value="1"/>
</dbReference>
<comment type="catalytic activity">
    <reaction evidence="2">
        <text>2 GTP = 3',3'-c-di-GMP + 2 diphosphate</text>
        <dbReference type="Rhea" id="RHEA:24898"/>
        <dbReference type="ChEBI" id="CHEBI:33019"/>
        <dbReference type="ChEBI" id="CHEBI:37565"/>
        <dbReference type="ChEBI" id="CHEBI:58805"/>
        <dbReference type="EC" id="2.7.7.65"/>
    </reaction>
</comment>
<protein>
    <recommendedName>
        <fullName evidence="1">diguanylate cyclase</fullName>
        <ecNumber evidence="1">2.7.7.65</ecNumber>
    </recommendedName>
</protein>
<dbReference type="InterPro" id="IPR000160">
    <property type="entry name" value="GGDEF_dom"/>
</dbReference>
<feature type="transmembrane region" description="Helical" evidence="3">
    <location>
        <begin position="16"/>
        <end position="37"/>
    </location>
</feature>
<sequence>MSNQSVTTSDQLRVKVWQGLTIVLGTIATLLAAWNLLFNNAPILGVVEVLLALFSLYIYRSFNLGRESRWSQYAYILLFVCIVAYAIVSRPFMNGIFVWPLFLPILAYLALGTRAGFIISLLSLLLLFSILSFKISEDSILGSSSVRLNFVFCYVLIWGISAVYEINRTRIEKNLEQLALTDVLTGVKNRLAFKRDFAARIESSDVFALILLDIDHFKKVNDEYGHETGDAVLRQLTSELKLMCGEANVYRHGGEEFCLLIDGEKEDVIVKAEKIRRDISQHIFGSNDLTLQVTISMGVAGLEDSQDGAVLLDIADHRMYQAKHQGRNRVVWLDSDSQQAVVNLPA</sequence>
<feature type="domain" description="GGDEF" evidence="4">
    <location>
        <begin position="205"/>
        <end position="335"/>
    </location>
</feature>
<keyword evidence="6" id="KW-1185">Reference proteome</keyword>
<dbReference type="PANTHER" id="PTHR45138">
    <property type="entry name" value="REGULATORY COMPONENTS OF SENSORY TRANSDUCTION SYSTEM"/>
    <property type="match status" value="1"/>
</dbReference>
<gene>
    <name evidence="5" type="ORF">DN730_16505</name>
</gene>
<keyword evidence="3" id="KW-0472">Membrane</keyword>
<dbReference type="OrthoDB" id="9812260at2"/>
<dbReference type="Pfam" id="PF00990">
    <property type="entry name" value="GGDEF"/>
    <property type="match status" value="1"/>
</dbReference>
<feature type="transmembrane region" description="Helical" evidence="3">
    <location>
        <begin position="74"/>
        <end position="93"/>
    </location>
</feature>
<dbReference type="NCBIfam" id="TIGR00254">
    <property type="entry name" value="GGDEF"/>
    <property type="match status" value="1"/>
</dbReference>